<keyword evidence="1" id="KW-0175">Coiled coil</keyword>
<feature type="non-terminal residue" evidence="2">
    <location>
        <position position="651"/>
    </location>
</feature>
<dbReference type="RefSeq" id="WP_010190300.1">
    <property type="nucleotide sequence ID" value="NZ_AHJG01000064.1"/>
</dbReference>
<proteinExistence type="predicted"/>
<comment type="caution">
    <text evidence="2">The sequence shown here is derived from an EMBL/GenBank/DDBJ whole genome shotgun (WGS) entry which is preliminary data.</text>
</comment>
<gene>
    <name evidence="2" type="ORF">BG20_I2311</name>
</gene>
<sequence>IEKLYSQGIPNHGPTQTKSIDEILKEIEQEAGLHAQNNILPLEEQLSFSDTLTYSHSQAQDITNPSILPPLNSLQEQLSLSDTLTFSHSQAQNSTFPILQIIPILEPTKGGYSMTEEPEIVLEFYDESQALQLELNDIELILNLVESAGEPTQDSPNSLGLITDFIGILLFKIPSVDAAKPENLKDTKDIAKDNKSSDKAKIKQLKNEIKQLKQDKTLSTDEIKDLKSKLKILALQLKETKQNAKLNSEITKIEKLANEFKETQKDNWNGNKETITAEIFDSKNNKVNLAVEFVKQREGKFNIKIDPLNAKPGIYKIKTILNVNGNQFVSESQFAWGLVSVNSMKSIYKPTETAKFEIVILNATGNPVCPANVLMQIIAPNLQSTTLSSNDIVEDSCGLYTADYPTSVTGNYTINVQADTGNGIANFETYFTVLDKYDYDIIRYTPSKIDPFTEPNDFDVEIDITSFVGNNELTIRDYVPSSFNIFNTDATVETIGNQKVITWHKTPKDGFVDTLVYSYSVPLITPELYPLGKITIDQSGIPTFTEARNWFVAVDPQFLVSTDVSTIDDKWQNSNKRIVAINSTHLYSFYLDGASDLHYDSSTNGGYTWTTGADLYSPDTGISYNGMGVWYEPSTPGRTNKVIHIAAFDSG</sequence>
<feature type="coiled-coil region" evidence="1">
    <location>
        <begin position="188"/>
        <end position="266"/>
    </location>
</feature>
<dbReference type="EMBL" id="AHJG01000064">
    <property type="protein sequence ID" value="EPA06364.1"/>
    <property type="molecule type" value="Genomic_DNA"/>
</dbReference>
<keyword evidence="3" id="KW-1185">Reference proteome</keyword>
<dbReference type="AlphaFoldDB" id="S2EVS9"/>
<organism evidence="2 3">
    <name type="scientific">Candidatus Nitrosarchaeum limnium BG20</name>
    <dbReference type="NCBI Taxonomy" id="859192"/>
    <lineage>
        <taxon>Archaea</taxon>
        <taxon>Nitrososphaerota</taxon>
        <taxon>Nitrososphaeria</taxon>
        <taxon>Nitrosopumilales</taxon>
        <taxon>Nitrosopumilaceae</taxon>
        <taxon>Nitrosarchaeum</taxon>
    </lineage>
</organism>
<name>S2EVS9_9ARCH</name>
<dbReference type="OrthoDB" id="12369at2157"/>
<dbReference type="Proteomes" id="UP000014065">
    <property type="component" value="Unassembled WGS sequence"/>
</dbReference>
<evidence type="ECO:0000313" key="3">
    <source>
        <dbReference type="Proteomes" id="UP000014065"/>
    </source>
</evidence>
<evidence type="ECO:0000313" key="2">
    <source>
        <dbReference type="EMBL" id="EPA06364.1"/>
    </source>
</evidence>
<reference evidence="2 3" key="1">
    <citation type="journal article" date="2012" name="J. Bacteriol.">
        <title>Genome Sequence of "Candidatus Nitrosoarchaeum limnia" BG20, a Low-Salinity Ammonia-Oxidizing Archaeon from the San Francisco Bay Estuary.</title>
        <authorList>
            <person name="Mosier A.C."/>
            <person name="Allen E.E."/>
            <person name="Kim M."/>
            <person name="Ferriera S."/>
            <person name="Francis C.A."/>
        </authorList>
    </citation>
    <scope>NUCLEOTIDE SEQUENCE [LARGE SCALE GENOMIC DNA]</scope>
    <source>
        <strain evidence="2 3">BG20</strain>
    </source>
</reference>
<dbReference type="Gene3D" id="2.60.40.1930">
    <property type="match status" value="1"/>
</dbReference>
<accession>S2EVS9</accession>
<feature type="non-terminal residue" evidence="2">
    <location>
        <position position="1"/>
    </location>
</feature>
<evidence type="ECO:0000256" key="1">
    <source>
        <dbReference type="SAM" id="Coils"/>
    </source>
</evidence>
<protein>
    <submittedName>
        <fullName evidence="2">Uncharacterized protein</fullName>
    </submittedName>
</protein>